<proteinExistence type="predicted"/>
<protein>
    <submittedName>
        <fullName evidence="1">Uncharacterized protein</fullName>
    </submittedName>
</protein>
<evidence type="ECO:0000313" key="1">
    <source>
        <dbReference type="EMBL" id="CAK5018277.1"/>
    </source>
</evidence>
<accession>A0ACB0XUL7</accession>
<comment type="caution">
    <text evidence="1">The sequence shown here is derived from an EMBL/GenBank/DDBJ whole genome shotgun (WGS) entry which is preliminary data.</text>
</comment>
<reference evidence="1" key="1">
    <citation type="submission" date="2023-11" db="EMBL/GenBank/DDBJ databases">
        <authorList>
            <person name="Poullet M."/>
        </authorList>
    </citation>
    <scope>NUCLEOTIDE SEQUENCE</scope>
    <source>
        <strain evidence="1">E1834</strain>
    </source>
</reference>
<organism evidence="1 2">
    <name type="scientific">Meloidogyne enterolobii</name>
    <name type="common">Root-knot nematode worm</name>
    <name type="synonym">Meloidogyne mayaguensis</name>
    <dbReference type="NCBI Taxonomy" id="390850"/>
    <lineage>
        <taxon>Eukaryota</taxon>
        <taxon>Metazoa</taxon>
        <taxon>Ecdysozoa</taxon>
        <taxon>Nematoda</taxon>
        <taxon>Chromadorea</taxon>
        <taxon>Rhabditida</taxon>
        <taxon>Tylenchina</taxon>
        <taxon>Tylenchomorpha</taxon>
        <taxon>Tylenchoidea</taxon>
        <taxon>Meloidogynidae</taxon>
        <taxon>Meloidogyninae</taxon>
        <taxon>Meloidogyne</taxon>
    </lineage>
</organism>
<name>A0ACB0XUL7_MELEN</name>
<sequence length="223" mass="24543">MIINPLVILVLLGILFNFVFANAPPCYEGWKPNGRTTFGGCIQKSQLAVSGICCQMSAEQAKLKFVFNPNTNKCDQTYCPLGSIKDNHGCSVKGFCITYDQTCIKGECCGKYSMPTIATASMYTCNPNNPNNPINPNNPNPQLNPNNPYNPTVPFNPNVPPNNQYQNPNQYMPNPIPNNPTNPQMSGAGMQPVFTSNRQPAYTTAGLPIFTMNGHHFTLQMDR</sequence>
<dbReference type="Proteomes" id="UP001497535">
    <property type="component" value="Unassembled WGS sequence"/>
</dbReference>
<evidence type="ECO:0000313" key="2">
    <source>
        <dbReference type="Proteomes" id="UP001497535"/>
    </source>
</evidence>
<dbReference type="EMBL" id="CAVMJV010000003">
    <property type="protein sequence ID" value="CAK5018277.1"/>
    <property type="molecule type" value="Genomic_DNA"/>
</dbReference>
<gene>
    <name evidence="1" type="ORF">MENTE1834_LOCUS3778</name>
</gene>
<keyword evidence="2" id="KW-1185">Reference proteome</keyword>